<dbReference type="Pfam" id="PF00144">
    <property type="entry name" value="Beta-lactamase"/>
    <property type="match status" value="1"/>
</dbReference>
<protein>
    <recommendedName>
        <fullName evidence="1">Beta-lactamase-related domain-containing protein</fullName>
    </recommendedName>
</protein>
<dbReference type="SUPFAM" id="SSF56601">
    <property type="entry name" value="beta-lactamase/transpeptidase-like"/>
    <property type="match status" value="1"/>
</dbReference>
<dbReference type="EMBL" id="CP017553">
    <property type="protein sequence ID" value="AOW00128.1"/>
    <property type="molecule type" value="Genomic_DNA"/>
</dbReference>
<evidence type="ECO:0000313" key="3">
    <source>
        <dbReference type="Proteomes" id="UP000182444"/>
    </source>
</evidence>
<dbReference type="eggNOG" id="ENOG502QQGR">
    <property type="taxonomic scope" value="Eukaryota"/>
</dbReference>
<gene>
    <name evidence="2" type="ORF">YALI1_A01628g</name>
</gene>
<name>A0A1D8N3C4_YARLL</name>
<accession>A0A1D8N3C4</accession>
<dbReference type="Gene3D" id="3.40.710.10">
    <property type="entry name" value="DD-peptidase/beta-lactamase superfamily"/>
    <property type="match status" value="1"/>
</dbReference>
<dbReference type="VEuPathDB" id="FungiDB:YALI1_A01628g"/>
<dbReference type="KEGG" id="yli:2905732"/>
<feature type="domain" description="Beta-lactamase-related" evidence="1">
    <location>
        <begin position="33"/>
        <end position="380"/>
    </location>
</feature>
<dbReference type="AlphaFoldDB" id="A0A1D8N3C4"/>
<dbReference type="InterPro" id="IPR001466">
    <property type="entry name" value="Beta-lactam-related"/>
</dbReference>
<dbReference type="InterPro" id="IPR050789">
    <property type="entry name" value="Diverse_Enzym_Activities"/>
</dbReference>
<organism evidence="2 3">
    <name type="scientific">Yarrowia lipolytica</name>
    <name type="common">Candida lipolytica</name>
    <dbReference type="NCBI Taxonomy" id="4952"/>
    <lineage>
        <taxon>Eukaryota</taxon>
        <taxon>Fungi</taxon>
        <taxon>Dikarya</taxon>
        <taxon>Ascomycota</taxon>
        <taxon>Saccharomycotina</taxon>
        <taxon>Dipodascomycetes</taxon>
        <taxon>Dipodascales</taxon>
        <taxon>Dipodascales incertae sedis</taxon>
        <taxon>Yarrowia</taxon>
    </lineage>
</organism>
<dbReference type="Proteomes" id="UP000182444">
    <property type="component" value="Chromosome 1A"/>
</dbReference>
<evidence type="ECO:0000313" key="2">
    <source>
        <dbReference type="EMBL" id="AOW00128.1"/>
    </source>
</evidence>
<proteinExistence type="predicted"/>
<dbReference type="PANTHER" id="PTHR43283:SF3">
    <property type="entry name" value="BETA-LACTAMASE FAMILY PROTEIN (AFU_ORTHOLOGUE AFUA_5G07500)"/>
    <property type="match status" value="1"/>
</dbReference>
<dbReference type="GeneID" id="2905732"/>
<evidence type="ECO:0000259" key="1">
    <source>
        <dbReference type="Pfam" id="PF00144"/>
    </source>
</evidence>
<dbReference type="VEuPathDB" id="FungiDB:YALI0_A01155g"/>
<sequence>MSTIDNDCVISIHKLIDAYCSDPSVIPGFVMNVVNRRGELLVNYAAGQMGLDNPAPMTTDSVFWLASCSKLIGAICAMQQVEKGLIGLDDSDKLEEICPELKDVKVIKMVDKKPTLVEKKNRITLRMLLSHTAGFSYSFFHPWLIKLFPHVDELAGDKHVLDTALVFEPGTDWGYGTSMDWVGVVIERLRGKPVSQIVQEDIFEPLGITDIEMKPTQSMRDRLVNLHQKDAENGTMTQREHVYSLDAEFESFGAGYFAKGSEYVKLLAMLLNNGVGPDTGKQVLSEKSVDDMFANQIPQWPNYGRRATPPGKPEYTNALPELYPQGNAPQGWGISFMLTIEPTDTGRGPNTGWWSGIINTFWWVDRQKGVAGLAQSQILPFGDEDVMVLWNTIEAMIYKSLVEDKSKL</sequence>
<dbReference type="PANTHER" id="PTHR43283">
    <property type="entry name" value="BETA-LACTAMASE-RELATED"/>
    <property type="match status" value="1"/>
</dbReference>
<dbReference type="InterPro" id="IPR012338">
    <property type="entry name" value="Beta-lactam/transpept-like"/>
</dbReference>
<dbReference type="RefSeq" id="XP_499645.2">
    <property type="nucleotide sequence ID" value="XM_499645.3"/>
</dbReference>
<reference evidence="2 3" key="1">
    <citation type="journal article" date="2016" name="PLoS ONE">
        <title>Sequence Assembly of Yarrowia lipolytica Strain W29/CLIB89 Shows Transposable Element Diversity.</title>
        <authorList>
            <person name="Magnan C."/>
            <person name="Yu J."/>
            <person name="Chang I."/>
            <person name="Jahn E."/>
            <person name="Kanomata Y."/>
            <person name="Wu J."/>
            <person name="Zeller M."/>
            <person name="Oakes M."/>
            <person name="Baldi P."/>
            <person name="Sandmeyer S."/>
        </authorList>
    </citation>
    <scope>NUCLEOTIDE SEQUENCE [LARGE SCALE GENOMIC DNA]</scope>
    <source>
        <strain evidence="3">CLIB89(W29)</strain>
    </source>
</reference>